<accession>A0A953T3R3</accession>
<comment type="caution">
    <text evidence="4">The sequence shown here is derived from an EMBL/GenBank/DDBJ whole genome shotgun (WGS) entry which is preliminary data.</text>
</comment>
<organism evidence="4 5">
    <name type="scientific">Mycoplasma tauri</name>
    <dbReference type="NCBI Taxonomy" id="547987"/>
    <lineage>
        <taxon>Bacteria</taxon>
        <taxon>Bacillati</taxon>
        <taxon>Mycoplasmatota</taxon>
        <taxon>Mollicutes</taxon>
        <taxon>Mycoplasmataceae</taxon>
        <taxon>Mycoplasma</taxon>
    </lineage>
</organism>
<keyword evidence="5" id="KW-1185">Reference proteome</keyword>
<dbReference type="EMBL" id="JAIQBY010000007">
    <property type="protein sequence ID" value="MBZ4195358.1"/>
    <property type="molecule type" value="Genomic_DNA"/>
</dbReference>
<gene>
    <name evidence="4" type="ORF">LAD73_01320</name>
</gene>
<evidence type="ECO:0000313" key="4">
    <source>
        <dbReference type="EMBL" id="MBZ4195358.1"/>
    </source>
</evidence>
<feature type="compositionally biased region" description="Acidic residues" evidence="2">
    <location>
        <begin position="414"/>
        <end position="443"/>
    </location>
</feature>
<dbReference type="RefSeq" id="WP_223644524.1">
    <property type="nucleotide sequence ID" value="NZ_JAIQBY010000007.1"/>
</dbReference>
<dbReference type="Proteomes" id="UP000772186">
    <property type="component" value="Unassembled WGS sequence"/>
</dbReference>
<feature type="coiled-coil region" evidence="1">
    <location>
        <begin position="164"/>
        <end position="205"/>
    </location>
</feature>
<evidence type="ECO:0000313" key="5">
    <source>
        <dbReference type="Proteomes" id="UP000772186"/>
    </source>
</evidence>
<proteinExistence type="predicted"/>
<keyword evidence="1" id="KW-0175">Coiled coil</keyword>
<feature type="transmembrane region" description="Helical" evidence="3">
    <location>
        <begin position="533"/>
        <end position="558"/>
    </location>
</feature>
<keyword evidence="3" id="KW-0472">Membrane</keyword>
<sequence length="571" mass="66057">MKRLNCTYEVKKDKEFPWLLKHPKVKNGLAKFKNRNDALEWYMLLHFETAIWFQDDKRIFAGQLTIDSEDDKWYYYVKTASFDGDATYEGICSQLGINPFNFKRDPEYARKRGNEIVEGRDFILISDPYTYFPENLEITKRTQKDVIDVESIRLQFQKQYEILMSQMHENNKIADEELELLKAELAKKDIKFEELANKLELLKQSKPTLQGVEYVQFSELADNDTVGALALYIEKIKKIIEKINDNPSSVESVEKIKENIRNFESALIAKKSSIKDEKTQKIIEKLHNEFSVVLTELLEKIKINSELENSYQNQVFYTNENNKLVPVDWELSFVLVDLKHVGFVSYENYHYSIPYLAIRSKYSVTLVDNSDSTQTMFIPSVNAPMEEQKMEQHHEEEKEDVAEFSEIESHVVEEKEEEEEDVAEFSEIESDVVEEEEEEETLVEEPATTHNNELEANDEPTPIDYASGAAVVNNSMTEYNFDNENQEWTSENNEHIMSNNDIVSDASINDQNTLENQNISESSKEITERKSSVLYNIAITLLSVIIVAIIVIAGLAIADIASDSFNIFKGI</sequence>
<protein>
    <submittedName>
        <fullName evidence="4">Uncharacterized protein</fullName>
    </submittedName>
</protein>
<keyword evidence="3" id="KW-0812">Transmembrane</keyword>
<evidence type="ECO:0000256" key="1">
    <source>
        <dbReference type="SAM" id="Coils"/>
    </source>
</evidence>
<dbReference type="AlphaFoldDB" id="A0A953T3R3"/>
<feature type="region of interest" description="Disordered" evidence="2">
    <location>
        <begin position="414"/>
        <end position="460"/>
    </location>
</feature>
<dbReference type="NCBIfam" id="NF045932">
    <property type="entry name" value="MAG3090_fam_N"/>
    <property type="match status" value="1"/>
</dbReference>
<evidence type="ECO:0000256" key="3">
    <source>
        <dbReference type="SAM" id="Phobius"/>
    </source>
</evidence>
<name>A0A953T3R3_9MOLU</name>
<keyword evidence="3" id="KW-1133">Transmembrane helix</keyword>
<evidence type="ECO:0000256" key="2">
    <source>
        <dbReference type="SAM" id="MobiDB-lite"/>
    </source>
</evidence>
<reference evidence="4 5" key="1">
    <citation type="submission" date="2021-09" db="EMBL/GenBank/DDBJ databases">
        <title>WGS of Mycoplasma sp. Zaradi2 strains.</title>
        <authorList>
            <person name="Spergser J."/>
        </authorList>
    </citation>
    <scope>NUCLEOTIDE SEQUENCE [LARGE SCALE GENOMIC DNA]</scope>
    <source>
        <strain evidence="4 5">1331</strain>
    </source>
</reference>